<proteinExistence type="predicted"/>
<dbReference type="PROSITE" id="PS51257">
    <property type="entry name" value="PROKAR_LIPOPROTEIN"/>
    <property type="match status" value="1"/>
</dbReference>
<evidence type="ECO:0000313" key="3">
    <source>
        <dbReference type="Proteomes" id="UP000190559"/>
    </source>
</evidence>
<dbReference type="AlphaFoldDB" id="A0A1T1NU43"/>
<reference evidence="2 3" key="1">
    <citation type="submission" date="2015-12" db="EMBL/GenBank/DDBJ databases">
        <authorList>
            <person name="Shamseldin A."/>
            <person name="Moawad H."/>
            <person name="Abd El-Rahim W.M."/>
            <person name="Sadowsky M.J."/>
        </authorList>
    </citation>
    <scope>NUCLEOTIDE SEQUENCE [LARGE SCALE GENOMIC DNA]</scope>
    <source>
        <strain evidence="2 3">LMG9050</strain>
    </source>
</reference>
<sequence>MKKIFALVAVVLVFAGTSCAQTPAPPDVSGLTEASMNFDQEGVAPFLAGLATSLASGFDAQQAAQLTEAIDSLPVEQKTGREYYVTFHGKAERLVVVAFKDDVDAPDLYFYTSPALAAEIDSQLAEFAVAQGW</sequence>
<comment type="caution">
    <text evidence="2">The sequence shown here is derived from an EMBL/GenBank/DDBJ whole genome shotgun (WGS) entry which is preliminary data.</text>
</comment>
<keyword evidence="1" id="KW-0732">Signal</keyword>
<name>A0A1T1NU43_9XANT</name>
<protein>
    <recommendedName>
        <fullName evidence="4">DUF3887 domain-containing protein</fullName>
    </recommendedName>
</protein>
<feature type="signal peptide" evidence="1">
    <location>
        <begin position="1"/>
        <end position="20"/>
    </location>
</feature>
<feature type="chain" id="PRO_5012481824" description="DUF3887 domain-containing protein" evidence="1">
    <location>
        <begin position="21"/>
        <end position="133"/>
    </location>
</feature>
<gene>
    <name evidence="2" type="ORF">Xmlh_18480</name>
</gene>
<evidence type="ECO:0000313" key="2">
    <source>
        <dbReference type="EMBL" id="OOW66917.1"/>
    </source>
</evidence>
<dbReference type="Proteomes" id="UP000190559">
    <property type="component" value="Unassembled WGS sequence"/>
</dbReference>
<dbReference type="RefSeq" id="WP_078564886.1">
    <property type="nucleotide sequence ID" value="NZ_LOJW01000045.1"/>
</dbReference>
<evidence type="ECO:0008006" key="4">
    <source>
        <dbReference type="Google" id="ProtNLM"/>
    </source>
</evidence>
<organism evidence="2 3">
    <name type="scientific">Xanthomonas axonopodis pv. melhusii</name>
    <dbReference type="NCBI Taxonomy" id="487834"/>
    <lineage>
        <taxon>Bacteria</taxon>
        <taxon>Pseudomonadati</taxon>
        <taxon>Pseudomonadota</taxon>
        <taxon>Gammaproteobacteria</taxon>
        <taxon>Lysobacterales</taxon>
        <taxon>Lysobacteraceae</taxon>
        <taxon>Xanthomonas</taxon>
    </lineage>
</organism>
<dbReference type="EMBL" id="LOJW01000045">
    <property type="protein sequence ID" value="OOW66917.1"/>
    <property type="molecule type" value="Genomic_DNA"/>
</dbReference>
<accession>A0A1T1NU43</accession>
<evidence type="ECO:0000256" key="1">
    <source>
        <dbReference type="SAM" id="SignalP"/>
    </source>
</evidence>